<dbReference type="GO" id="GO:0005524">
    <property type="term" value="F:ATP binding"/>
    <property type="evidence" value="ECO:0007669"/>
    <property type="project" value="UniProtKB-KW"/>
</dbReference>
<dbReference type="PROSITE" id="PS00211">
    <property type="entry name" value="ABC_TRANSPORTER_1"/>
    <property type="match status" value="1"/>
</dbReference>
<dbReference type="Pfam" id="PF00005">
    <property type="entry name" value="ABC_tran"/>
    <property type="match status" value="1"/>
</dbReference>
<sequence>MKAIRIENLKKYFGQTRAVDGISFEVEEGEIMGFLGPNGAGKTTTIRCMMDFLHPDTGKIDILGLDAQKDSEKLKRDLGFLSGEVAFYNSWTGAEHISFLEKIKGISSFDEELAAKLKLDIRKKAGTLSSGNRQKLGLILALMHQPKLLILDEPTLGLDPLLQNYIYEILKGEAASGKTIFMSSHNLAEVEKICDRVIILKEGKIVALESINAIKRKRIYTIYAYFEGKVPKEELVTDGVSLIEEFSGGLALRVKGDTKPLLKKLASYESLKDLEITHAGLEEVFMEFYR</sequence>
<dbReference type="InterPro" id="IPR003439">
    <property type="entry name" value="ABC_transporter-like_ATP-bd"/>
</dbReference>
<evidence type="ECO:0000313" key="7">
    <source>
        <dbReference type="Proteomes" id="UP000177020"/>
    </source>
</evidence>
<dbReference type="Proteomes" id="UP000177020">
    <property type="component" value="Unassembled WGS sequence"/>
</dbReference>
<dbReference type="SMART" id="SM00382">
    <property type="entry name" value="AAA"/>
    <property type="match status" value="1"/>
</dbReference>
<dbReference type="CDD" id="cd03230">
    <property type="entry name" value="ABC_DR_subfamily_A"/>
    <property type="match status" value="1"/>
</dbReference>
<dbReference type="InterPro" id="IPR027417">
    <property type="entry name" value="P-loop_NTPase"/>
</dbReference>
<reference evidence="6 7" key="1">
    <citation type="journal article" date="2016" name="Nat. Commun.">
        <title>Thousands of microbial genomes shed light on interconnected biogeochemical processes in an aquifer system.</title>
        <authorList>
            <person name="Anantharaman K."/>
            <person name="Brown C.T."/>
            <person name="Hug L.A."/>
            <person name="Sharon I."/>
            <person name="Castelle C.J."/>
            <person name="Probst A.J."/>
            <person name="Thomas B.C."/>
            <person name="Singh A."/>
            <person name="Wilkins M.J."/>
            <person name="Karaoz U."/>
            <person name="Brodie E.L."/>
            <person name="Williams K.H."/>
            <person name="Hubbard S.S."/>
            <person name="Banfield J.F."/>
        </authorList>
    </citation>
    <scope>NUCLEOTIDE SEQUENCE [LARGE SCALE GENOMIC DNA]</scope>
</reference>
<protein>
    <recommendedName>
        <fullName evidence="5">ABC transporter domain-containing protein</fullName>
    </recommendedName>
</protein>
<organism evidence="6 7">
    <name type="scientific">Candidatus Portnoybacteria bacterium RIFCSPLOWO2_02_FULL_40_15</name>
    <dbReference type="NCBI Taxonomy" id="1802002"/>
    <lineage>
        <taxon>Bacteria</taxon>
        <taxon>Candidatus Portnoyibacteriota</taxon>
    </lineage>
</organism>
<comment type="similarity">
    <text evidence="1">Belongs to the ABC transporter superfamily.</text>
</comment>
<comment type="caution">
    <text evidence="6">The sequence shown here is derived from an EMBL/GenBank/DDBJ whole genome shotgun (WGS) entry which is preliminary data.</text>
</comment>
<evidence type="ECO:0000313" key="6">
    <source>
        <dbReference type="EMBL" id="OGZ40115.1"/>
    </source>
</evidence>
<keyword evidence="3" id="KW-0547">Nucleotide-binding</keyword>
<dbReference type="InterPro" id="IPR017871">
    <property type="entry name" value="ABC_transporter-like_CS"/>
</dbReference>
<evidence type="ECO:0000256" key="2">
    <source>
        <dbReference type="ARBA" id="ARBA00022448"/>
    </source>
</evidence>
<dbReference type="PROSITE" id="PS50893">
    <property type="entry name" value="ABC_TRANSPORTER_2"/>
    <property type="match status" value="1"/>
</dbReference>
<dbReference type="GO" id="GO:0016887">
    <property type="term" value="F:ATP hydrolysis activity"/>
    <property type="evidence" value="ECO:0007669"/>
    <property type="project" value="InterPro"/>
</dbReference>
<keyword evidence="2" id="KW-0813">Transport</keyword>
<dbReference type="SUPFAM" id="SSF52540">
    <property type="entry name" value="P-loop containing nucleoside triphosphate hydrolases"/>
    <property type="match status" value="1"/>
</dbReference>
<keyword evidence="4" id="KW-0067">ATP-binding</keyword>
<dbReference type="AlphaFoldDB" id="A0A1G2FPX9"/>
<dbReference type="InterPro" id="IPR003593">
    <property type="entry name" value="AAA+_ATPase"/>
</dbReference>
<dbReference type="PANTHER" id="PTHR42711">
    <property type="entry name" value="ABC TRANSPORTER ATP-BINDING PROTEIN"/>
    <property type="match status" value="1"/>
</dbReference>
<gene>
    <name evidence="6" type="ORF">A3I20_00665</name>
</gene>
<dbReference type="InterPro" id="IPR050763">
    <property type="entry name" value="ABC_transporter_ATP-binding"/>
</dbReference>
<evidence type="ECO:0000256" key="4">
    <source>
        <dbReference type="ARBA" id="ARBA00022840"/>
    </source>
</evidence>
<evidence type="ECO:0000256" key="1">
    <source>
        <dbReference type="ARBA" id="ARBA00005417"/>
    </source>
</evidence>
<dbReference type="PANTHER" id="PTHR42711:SF5">
    <property type="entry name" value="ABC TRANSPORTER ATP-BINDING PROTEIN NATA"/>
    <property type="match status" value="1"/>
</dbReference>
<evidence type="ECO:0000256" key="3">
    <source>
        <dbReference type="ARBA" id="ARBA00022741"/>
    </source>
</evidence>
<accession>A0A1G2FPX9</accession>
<feature type="domain" description="ABC transporter" evidence="5">
    <location>
        <begin position="4"/>
        <end position="227"/>
    </location>
</feature>
<name>A0A1G2FPX9_9BACT</name>
<dbReference type="EMBL" id="MHNG01000025">
    <property type="protein sequence ID" value="OGZ40115.1"/>
    <property type="molecule type" value="Genomic_DNA"/>
</dbReference>
<dbReference type="Gene3D" id="3.40.50.300">
    <property type="entry name" value="P-loop containing nucleotide triphosphate hydrolases"/>
    <property type="match status" value="1"/>
</dbReference>
<evidence type="ECO:0000259" key="5">
    <source>
        <dbReference type="PROSITE" id="PS50893"/>
    </source>
</evidence>
<proteinExistence type="inferred from homology"/>